<comment type="caution">
    <text evidence="2">The sequence shown here is derived from an EMBL/GenBank/DDBJ whole genome shotgun (WGS) entry which is preliminary data.</text>
</comment>
<evidence type="ECO:0000313" key="3">
    <source>
        <dbReference type="Proteomes" id="UP001059596"/>
    </source>
</evidence>
<sequence length="83" mass="9510">KTNSSLTDRKLLSQNYTLKKRQEKPEKRTSGVTNQIAEEKMKTNCKLCKHFMVGTTTNSREFTVHAQMQLTNASAPNILPIYH</sequence>
<accession>A0A9Q0BR71</accession>
<protein>
    <submittedName>
        <fullName evidence="2">Uncharacterized protein</fullName>
    </submittedName>
</protein>
<proteinExistence type="predicted"/>
<keyword evidence="3" id="KW-1185">Reference proteome</keyword>
<name>A0A9Q0BR71_9MUSC</name>
<reference evidence="2" key="1">
    <citation type="journal article" date="2023" name="Genome Biol. Evol.">
        <title>Long-read-based Genome Assembly of Drosophila gunungcola Reveals Fewer Chemosensory Genes in Flower-breeding Species.</title>
        <authorList>
            <person name="Negi A."/>
            <person name="Liao B.Y."/>
            <person name="Yeh S.D."/>
        </authorList>
    </citation>
    <scope>NUCLEOTIDE SEQUENCE</scope>
    <source>
        <strain evidence="2">Sukarami</strain>
    </source>
</reference>
<dbReference type="Proteomes" id="UP001059596">
    <property type="component" value="Unassembled WGS sequence"/>
</dbReference>
<organism evidence="2 3">
    <name type="scientific">Drosophila gunungcola</name>
    <name type="common">fruit fly</name>
    <dbReference type="NCBI Taxonomy" id="103775"/>
    <lineage>
        <taxon>Eukaryota</taxon>
        <taxon>Metazoa</taxon>
        <taxon>Ecdysozoa</taxon>
        <taxon>Arthropoda</taxon>
        <taxon>Hexapoda</taxon>
        <taxon>Insecta</taxon>
        <taxon>Pterygota</taxon>
        <taxon>Neoptera</taxon>
        <taxon>Endopterygota</taxon>
        <taxon>Diptera</taxon>
        <taxon>Brachycera</taxon>
        <taxon>Muscomorpha</taxon>
        <taxon>Ephydroidea</taxon>
        <taxon>Drosophilidae</taxon>
        <taxon>Drosophila</taxon>
        <taxon>Sophophora</taxon>
    </lineage>
</organism>
<feature type="region of interest" description="Disordered" evidence="1">
    <location>
        <begin position="1"/>
        <end position="31"/>
    </location>
</feature>
<evidence type="ECO:0000256" key="1">
    <source>
        <dbReference type="SAM" id="MobiDB-lite"/>
    </source>
</evidence>
<evidence type="ECO:0000313" key="2">
    <source>
        <dbReference type="EMBL" id="KAI8041732.1"/>
    </source>
</evidence>
<dbReference type="EMBL" id="JAMKOV010000003">
    <property type="protein sequence ID" value="KAI8041732.1"/>
    <property type="molecule type" value="Genomic_DNA"/>
</dbReference>
<gene>
    <name evidence="2" type="ORF">M5D96_006001</name>
</gene>
<dbReference type="AlphaFoldDB" id="A0A9Q0BR71"/>
<feature type="compositionally biased region" description="Polar residues" evidence="1">
    <location>
        <begin position="1"/>
        <end position="17"/>
    </location>
</feature>
<feature type="non-terminal residue" evidence="2">
    <location>
        <position position="83"/>
    </location>
</feature>